<dbReference type="RefSeq" id="WP_314512479.1">
    <property type="nucleotide sequence ID" value="NZ_JASJOU010000005.1"/>
</dbReference>
<comment type="caution">
    <text evidence="6">The sequence shown here is derived from an EMBL/GenBank/DDBJ whole genome shotgun (WGS) entry which is preliminary data.</text>
</comment>
<evidence type="ECO:0000313" key="6">
    <source>
        <dbReference type="EMBL" id="MDJ1502431.1"/>
    </source>
</evidence>
<dbReference type="InterPro" id="IPR029064">
    <property type="entry name" value="Ribosomal_eL30-like_sf"/>
</dbReference>
<dbReference type="Pfam" id="PF00588">
    <property type="entry name" value="SpoU_methylase"/>
    <property type="match status" value="1"/>
</dbReference>
<keyword evidence="2 6" id="KW-0489">Methyltransferase</keyword>
<dbReference type="GO" id="GO:0003723">
    <property type="term" value="F:RNA binding"/>
    <property type="evidence" value="ECO:0007669"/>
    <property type="project" value="InterPro"/>
</dbReference>
<dbReference type="GO" id="GO:0008173">
    <property type="term" value="F:RNA methyltransferase activity"/>
    <property type="evidence" value="ECO:0007669"/>
    <property type="project" value="InterPro"/>
</dbReference>
<dbReference type="InterPro" id="IPR051259">
    <property type="entry name" value="rRNA_Methyltransferase"/>
</dbReference>
<dbReference type="Pfam" id="PF22435">
    <property type="entry name" value="MRM3-like_sub_bind"/>
    <property type="match status" value="1"/>
</dbReference>
<dbReference type="Gene3D" id="3.40.1280.10">
    <property type="match status" value="1"/>
</dbReference>
<evidence type="ECO:0000259" key="4">
    <source>
        <dbReference type="Pfam" id="PF00588"/>
    </source>
</evidence>
<gene>
    <name evidence="6" type="ORF">QNI22_17320</name>
</gene>
<dbReference type="Gene3D" id="3.30.1330.30">
    <property type="match status" value="1"/>
</dbReference>
<evidence type="ECO:0000313" key="7">
    <source>
        <dbReference type="Proteomes" id="UP001232063"/>
    </source>
</evidence>
<accession>A0AAE3R2E1</accession>
<dbReference type="GO" id="GO:0006396">
    <property type="term" value="P:RNA processing"/>
    <property type="evidence" value="ECO:0007669"/>
    <property type="project" value="InterPro"/>
</dbReference>
<evidence type="ECO:0000256" key="1">
    <source>
        <dbReference type="ARBA" id="ARBA00007228"/>
    </source>
</evidence>
<sequence length="259" mass="28983">MELIASPQNPKIKNVVRLLEKASERKEQNLTVVEGEREIELALRAGYKLHTLFICKELHPAPLNFSPEHSWEISKVVFDKIAYRENRDGLVALIVPKKLRLQDLKLSSNPFIIVLEAVEKPGNLGAILRTADAAHIDAVIICDPQTDLYNPNVIRSGIGCLFSNQVVVCTSDEAINWLRQKNIRTYATALTATHFYHEVNLAQPSAVVMGTEATGLSNKWLQEADDQIKIPMRGQIDSLNVSTSTAILVFEAMRQRGFQ</sequence>
<dbReference type="InterPro" id="IPR001537">
    <property type="entry name" value="SpoU_MeTrfase"/>
</dbReference>
<dbReference type="SUPFAM" id="SSF75217">
    <property type="entry name" value="alpha/beta knot"/>
    <property type="match status" value="1"/>
</dbReference>
<organism evidence="6 7">
    <name type="scientific">Xanthocytophaga agilis</name>
    <dbReference type="NCBI Taxonomy" id="3048010"/>
    <lineage>
        <taxon>Bacteria</taxon>
        <taxon>Pseudomonadati</taxon>
        <taxon>Bacteroidota</taxon>
        <taxon>Cytophagia</taxon>
        <taxon>Cytophagales</taxon>
        <taxon>Rhodocytophagaceae</taxon>
        <taxon>Xanthocytophaga</taxon>
    </lineage>
</organism>
<dbReference type="SUPFAM" id="SSF55315">
    <property type="entry name" value="L30e-like"/>
    <property type="match status" value="1"/>
</dbReference>
<dbReference type="PANTHER" id="PTHR43191">
    <property type="entry name" value="RRNA METHYLTRANSFERASE 3"/>
    <property type="match status" value="1"/>
</dbReference>
<dbReference type="InterPro" id="IPR053888">
    <property type="entry name" value="MRM3-like_sub_bind"/>
</dbReference>
<dbReference type="InterPro" id="IPR029026">
    <property type="entry name" value="tRNA_m1G_MTases_N"/>
</dbReference>
<dbReference type="CDD" id="cd18104">
    <property type="entry name" value="SpoU-like_RNA-MTase"/>
    <property type="match status" value="1"/>
</dbReference>
<dbReference type="InterPro" id="IPR029028">
    <property type="entry name" value="Alpha/beta_knot_MTases"/>
</dbReference>
<feature type="domain" description="MRM3-like substrate binding" evidence="5">
    <location>
        <begin position="9"/>
        <end position="92"/>
    </location>
</feature>
<reference evidence="6" key="1">
    <citation type="submission" date="2023-05" db="EMBL/GenBank/DDBJ databases">
        <authorList>
            <person name="Zhang X."/>
        </authorList>
    </citation>
    <scope>NUCLEOTIDE SEQUENCE</scope>
    <source>
        <strain evidence="6">BD1B2-1</strain>
    </source>
</reference>
<dbReference type="EMBL" id="JASJOU010000005">
    <property type="protein sequence ID" value="MDJ1502431.1"/>
    <property type="molecule type" value="Genomic_DNA"/>
</dbReference>
<dbReference type="PANTHER" id="PTHR43191:SF2">
    <property type="entry name" value="RRNA METHYLTRANSFERASE 3, MITOCHONDRIAL"/>
    <property type="match status" value="1"/>
</dbReference>
<comment type="similarity">
    <text evidence="1">Belongs to the class IV-like SAM-binding methyltransferase superfamily. RNA methyltransferase TrmH family.</text>
</comment>
<dbReference type="Proteomes" id="UP001232063">
    <property type="component" value="Unassembled WGS sequence"/>
</dbReference>
<keyword evidence="7" id="KW-1185">Reference proteome</keyword>
<proteinExistence type="inferred from homology"/>
<name>A0AAE3R2E1_9BACT</name>
<feature type="domain" description="tRNA/rRNA methyltransferase SpoU type" evidence="4">
    <location>
        <begin position="111"/>
        <end position="249"/>
    </location>
</feature>
<protein>
    <submittedName>
        <fullName evidence="6">RNA methyltransferase</fullName>
    </submittedName>
</protein>
<dbReference type="GO" id="GO:0032259">
    <property type="term" value="P:methylation"/>
    <property type="evidence" value="ECO:0007669"/>
    <property type="project" value="UniProtKB-KW"/>
</dbReference>
<keyword evidence="3" id="KW-0808">Transferase</keyword>
<evidence type="ECO:0000256" key="3">
    <source>
        <dbReference type="ARBA" id="ARBA00022679"/>
    </source>
</evidence>
<evidence type="ECO:0000259" key="5">
    <source>
        <dbReference type="Pfam" id="PF22435"/>
    </source>
</evidence>
<dbReference type="AlphaFoldDB" id="A0AAE3R2E1"/>
<evidence type="ECO:0000256" key="2">
    <source>
        <dbReference type="ARBA" id="ARBA00022603"/>
    </source>
</evidence>